<feature type="compositionally biased region" description="Acidic residues" evidence="4">
    <location>
        <begin position="273"/>
        <end position="285"/>
    </location>
</feature>
<organism evidence="5 6">
    <name type="scientific">Aplysia californica</name>
    <name type="common">California sea hare</name>
    <dbReference type="NCBI Taxonomy" id="6500"/>
    <lineage>
        <taxon>Eukaryota</taxon>
        <taxon>Metazoa</taxon>
        <taxon>Spiralia</taxon>
        <taxon>Lophotrochozoa</taxon>
        <taxon>Mollusca</taxon>
        <taxon>Gastropoda</taxon>
        <taxon>Heterobranchia</taxon>
        <taxon>Euthyneura</taxon>
        <taxon>Tectipleura</taxon>
        <taxon>Aplysiida</taxon>
        <taxon>Aplysioidea</taxon>
        <taxon>Aplysiidae</taxon>
        <taxon>Aplysia</taxon>
    </lineage>
</organism>
<dbReference type="InterPro" id="IPR015943">
    <property type="entry name" value="WD40/YVTN_repeat-like_dom_sf"/>
</dbReference>
<dbReference type="InterPro" id="IPR036322">
    <property type="entry name" value="WD40_repeat_dom_sf"/>
</dbReference>
<feature type="region of interest" description="Disordered" evidence="4">
    <location>
        <begin position="739"/>
        <end position="768"/>
    </location>
</feature>
<feature type="compositionally biased region" description="Basic and acidic residues" evidence="4">
    <location>
        <begin position="188"/>
        <end position="200"/>
    </location>
</feature>
<feature type="compositionally biased region" description="Acidic residues" evidence="4">
    <location>
        <begin position="293"/>
        <end position="302"/>
    </location>
</feature>
<name>A0ABM0JGA4_APLCA</name>
<keyword evidence="1 3" id="KW-0853">WD repeat</keyword>
<sequence length="768" mass="86036">MDEDGKEEDRKSEGEEGSGDASKRPVLKKQDSGITLDSCLSSKSEDSAKSPSTSLRDGASDADMNDSEWLIDSAVPSSSLSESGAETKSEDSPSFKDDNDPDTQSEDINAMDDFINEETVSSVKDTASSVSADKIGIMTVDHEDEVMADSQQMSGSDINGISNADSSRAGGSNSLGYKRLTEDEDDSPEPKRRTPDRWDEEREEEAVDASKKASSTSGDLSSEDRLASENLPDLTSDDDDEEEEETSESNQLLHQLLQRNSRRNQAKRRDSSSEDSDSSEDEGENDNTGNRDSDEEESEESNEEVKKAVWDIMSKPPPKPNWFVLPELRRREYGFSRRESLMSFNEKLQGSLEMVKRLVMVEQMKCHEGCVNALTFNRIGTLLASGSDDLNIVLWNWQRGRPSLIYDSGHRSNVFQAKFMPFSGDCHMISCARDGQVRLAELSLTGVCKTTRKLANHRGAAHKLALEMDSPNVFLSCGEDAVTFLFDLREERPHRLVTTKVGEKKVPLYSIHSNPSDSREFCVGGRDHYIRVYDKRKIAEDVDGGVLKKFCPDHLENSDLKANVTCACYSYNGSEILGSYNDEDIYLFDNRMSDGANYTHRYMGHRNNATVKGVNFYGPKSEFIVSGSDCGNIYFWDKETEAIINFQEGDEAGVINVLEPHPTLPILATSGLDHEVKLWKPSPQPLDIDRDKLKKTLHKNHVERKKEVREAEPEMIGGQMLWFLMHHFRNSARRSMRTEGFQLSSTDDDDDENSDDEEAGNETQCLQS</sequence>
<evidence type="ECO:0000313" key="6">
    <source>
        <dbReference type="RefSeq" id="XP_005093046.1"/>
    </source>
</evidence>
<evidence type="ECO:0000256" key="4">
    <source>
        <dbReference type="SAM" id="MobiDB-lite"/>
    </source>
</evidence>
<reference evidence="6" key="1">
    <citation type="submission" date="2025-08" db="UniProtKB">
        <authorList>
            <consortium name="RefSeq"/>
        </authorList>
    </citation>
    <scope>IDENTIFICATION</scope>
</reference>
<dbReference type="SUPFAM" id="SSF50978">
    <property type="entry name" value="WD40 repeat-like"/>
    <property type="match status" value="1"/>
</dbReference>
<dbReference type="SMART" id="SM00320">
    <property type="entry name" value="WD40"/>
    <property type="match status" value="7"/>
</dbReference>
<dbReference type="RefSeq" id="XP_005093046.1">
    <property type="nucleotide sequence ID" value="XM_005092989.3"/>
</dbReference>
<dbReference type="InterPro" id="IPR045151">
    <property type="entry name" value="DCAF8"/>
</dbReference>
<keyword evidence="2" id="KW-0677">Repeat</keyword>
<feature type="region of interest" description="Disordered" evidence="4">
    <location>
        <begin position="1"/>
        <end position="312"/>
    </location>
</feature>
<evidence type="ECO:0000313" key="5">
    <source>
        <dbReference type="Proteomes" id="UP000694888"/>
    </source>
</evidence>
<gene>
    <name evidence="6" type="primary">LOC101856719</name>
</gene>
<feature type="compositionally biased region" description="Polar residues" evidence="4">
    <location>
        <begin position="250"/>
        <end position="259"/>
    </location>
</feature>
<dbReference type="Pfam" id="PF00400">
    <property type="entry name" value="WD40"/>
    <property type="match status" value="2"/>
</dbReference>
<dbReference type="Gene3D" id="2.130.10.10">
    <property type="entry name" value="YVTN repeat-like/Quinoprotein amine dehydrogenase"/>
    <property type="match status" value="1"/>
</dbReference>
<dbReference type="Proteomes" id="UP000694888">
    <property type="component" value="Unplaced"/>
</dbReference>
<proteinExistence type="predicted"/>
<feature type="compositionally biased region" description="Acidic residues" evidence="4">
    <location>
        <begin position="746"/>
        <end position="760"/>
    </location>
</feature>
<protein>
    <submittedName>
        <fullName evidence="6">DDB1- and CUL4-associated factor 8</fullName>
    </submittedName>
</protein>
<feature type="compositionally biased region" description="Basic and acidic residues" evidence="4">
    <location>
        <begin position="85"/>
        <end position="98"/>
    </location>
</feature>
<feature type="repeat" description="WD" evidence="3">
    <location>
        <begin position="364"/>
        <end position="405"/>
    </location>
</feature>
<dbReference type="PANTHER" id="PTHR15574">
    <property type="entry name" value="WD REPEAT DOMAIN-CONTAINING FAMILY"/>
    <property type="match status" value="1"/>
</dbReference>
<accession>A0ABM0JGA4</accession>
<feature type="compositionally biased region" description="Acidic residues" evidence="4">
    <location>
        <begin position="235"/>
        <end position="247"/>
    </location>
</feature>
<evidence type="ECO:0000256" key="1">
    <source>
        <dbReference type="ARBA" id="ARBA00022574"/>
    </source>
</evidence>
<feature type="compositionally biased region" description="Polar residues" evidence="4">
    <location>
        <begin position="118"/>
        <end position="131"/>
    </location>
</feature>
<keyword evidence="5" id="KW-1185">Reference proteome</keyword>
<dbReference type="PROSITE" id="PS50294">
    <property type="entry name" value="WD_REPEATS_REGION"/>
    <property type="match status" value="1"/>
</dbReference>
<dbReference type="InterPro" id="IPR001680">
    <property type="entry name" value="WD40_rpt"/>
</dbReference>
<evidence type="ECO:0000256" key="3">
    <source>
        <dbReference type="PROSITE-ProRule" id="PRU00221"/>
    </source>
</evidence>
<feature type="compositionally biased region" description="Polar residues" evidence="4">
    <location>
        <begin position="149"/>
        <end position="175"/>
    </location>
</feature>
<dbReference type="PROSITE" id="PS50082">
    <property type="entry name" value="WD_REPEATS_2"/>
    <property type="match status" value="1"/>
</dbReference>
<dbReference type="GeneID" id="101856719"/>
<dbReference type="PANTHER" id="PTHR15574:SF21">
    <property type="entry name" value="DDB1- AND CUL4-ASSOCIATED FACTOR 8"/>
    <property type="match status" value="1"/>
</dbReference>
<feature type="compositionally biased region" description="Polar residues" evidence="4">
    <location>
        <begin position="75"/>
        <end position="84"/>
    </location>
</feature>
<evidence type="ECO:0000256" key="2">
    <source>
        <dbReference type="ARBA" id="ARBA00022737"/>
    </source>
</evidence>